<keyword evidence="3" id="KW-1185">Reference proteome</keyword>
<keyword evidence="1" id="KW-0812">Transmembrane</keyword>
<dbReference type="AlphaFoldDB" id="A0A6A8D8Z2"/>
<dbReference type="OrthoDB" id="1679483at2"/>
<name>A0A6A8D8Z2_9BACI</name>
<dbReference type="EMBL" id="WJNG01000003">
    <property type="protein sequence ID" value="MRH42074.1"/>
    <property type="molecule type" value="Genomic_DNA"/>
</dbReference>
<keyword evidence="1" id="KW-1133">Transmembrane helix</keyword>
<evidence type="ECO:0000256" key="1">
    <source>
        <dbReference type="SAM" id="Phobius"/>
    </source>
</evidence>
<feature type="transmembrane region" description="Helical" evidence="1">
    <location>
        <begin position="111"/>
        <end position="130"/>
    </location>
</feature>
<reference evidence="2" key="1">
    <citation type="submission" date="2019-11" db="EMBL/GenBank/DDBJ databases">
        <authorList>
            <person name="Li J."/>
        </authorList>
    </citation>
    <scope>NUCLEOTIDE SEQUENCE</scope>
    <source>
        <strain evidence="2">B6B</strain>
    </source>
</reference>
<protein>
    <submittedName>
        <fullName evidence="2">Uncharacterized protein</fullName>
    </submittedName>
</protein>
<evidence type="ECO:0000313" key="3">
    <source>
        <dbReference type="Proteomes" id="UP000799092"/>
    </source>
</evidence>
<sequence>MSTVPLDFYQFLMLNTIPIEDLIQIEKTFQDSLQNFWREHNLYTWKWWLLVILSISSPIVWWMFTDNQRITEVTAYGLFYAVSAITLDSIGSNALAWVYPVRLTPYLNPQLYPYDVGIVIIPFMLIYQRWGGEFKDFFLISGLQSAFLAFLAERFMEFFNIYQEITWKNIYSFPIYWLLAIICWFIITRFKKIERR</sequence>
<comment type="caution">
    <text evidence="2">The sequence shown here is derived from an EMBL/GenBank/DDBJ whole genome shotgun (WGS) entry which is preliminary data.</text>
</comment>
<feature type="transmembrane region" description="Helical" evidence="1">
    <location>
        <begin position="76"/>
        <end position="99"/>
    </location>
</feature>
<accession>A0A6A8D8Z2</accession>
<dbReference type="Proteomes" id="UP000799092">
    <property type="component" value="Unassembled WGS sequence"/>
</dbReference>
<dbReference type="RefSeq" id="WP_153735725.1">
    <property type="nucleotide sequence ID" value="NZ_WJNG01000003.1"/>
</dbReference>
<feature type="transmembrane region" description="Helical" evidence="1">
    <location>
        <begin position="137"/>
        <end position="156"/>
    </location>
</feature>
<feature type="transmembrane region" description="Helical" evidence="1">
    <location>
        <begin position="168"/>
        <end position="187"/>
    </location>
</feature>
<proteinExistence type="predicted"/>
<evidence type="ECO:0000313" key="2">
    <source>
        <dbReference type="EMBL" id="MRH42074.1"/>
    </source>
</evidence>
<gene>
    <name evidence="2" type="ORF">GH741_05220</name>
</gene>
<keyword evidence="1" id="KW-0472">Membrane</keyword>
<organism evidence="2 3">
    <name type="scientific">Aquibacillus halophilus</name>
    <dbReference type="NCBI Taxonomy" id="930132"/>
    <lineage>
        <taxon>Bacteria</taxon>
        <taxon>Bacillati</taxon>
        <taxon>Bacillota</taxon>
        <taxon>Bacilli</taxon>
        <taxon>Bacillales</taxon>
        <taxon>Bacillaceae</taxon>
        <taxon>Aquibacillus</taxon>
    </lineage>
</organism>
<feature type="transmembrane region" description="Helical" evidence="1">
    <location>
        <begin position="45"/>
        <end position="64"/>
    </location>
</feature>